<feature type="transmembrane region" description="Helical" evidence="6">
    <location>
        <begin position="307"/>
        <end position="325"/>
    </location>
</feature>
<feature type="transmembrane region" description="Helical" evidence="6">
    <location>
        <begin position="353"/>
        <end position="374"/>
    </location>
</feature>
<dbReference type="GeneID" id="18831555"/>
<proteinExistence type="predicted"/>
<dbReference type="AlphaFoldDB" id="K5WZ64"/>
<evidence type="ECO:0000256" key="3">
    <source>
        <dbReference type="ARBA" id="ARBA00022989"/>
    </source>
</evidence>
<keyword evidence="3 6" id="KW-1133">Transmembrane helix</keyword>
<dbReference type="Pfam" id="PF07690">
    <property type="entry name" value="MFS_1"/>
    <property type="match status" value="1"/>
</dbReference>
<keyword evidence="4 6" id="KW-0472">Membrane</keyword>
<gene>
    <name evidence="7" type="ORF">AGABI1DRAFT_79090</name>
</gene>
<evidence type="ECO:0000256" key="5">
    <source>
        <dbReference type="SAM" id="MobiDB-lite"/>
    </source>
</evidence>
<sequence length="557" mass="60113">MASAKPPGIVSAPRITTLIASLLVSTSSGTNYAFSAWAPQLGSRLRINHTQLNVIGLAGNVGVYSSGPIWGRIVDKRGPRIPLIGAFVLLFLGYSGVKSFFDAGLPGDAQTAGLSTFSFILLVFCNYMTGSGGNGGLTSSVNSTAKTFPDRARATATGFVLGGFGLSAFVFSTLAHVIFAGNTSAFLQILALGTSLPMVIGCFLVRPIPLPLDVSAGPERGIGALPGAVTSTSALIDDDSRGPLLARESDWELNGPEEPSYNHIRALSRSSSDAISADELPNRRSQGRTDDDLPNITGMQLWKSGDFYLLFTILSILAGTGLMYINNVGTMSQTLYAQNNSQYDEVEAGKWQAMQVSVISIMNFSGRILIGIISDAAKNRFKIPRSYCLVLVSIGVFLSQVAAARITMTSDLWLASAMLGISYGAVFSIMPQICIEWFGLQHFSENWGYLSMSPMVAGNLFMLFFGRNLDAHEPRTSLQSPYTARRENLLTPDDIPRCLEGKDCYVAALYLTMFMTFTCILLSVWAGWREHQRSMDLVSTVPGKRSRSRGGASIERR</sequence>
<evidence type="ECO:0000256" key="1">
    <source>
        <dbReference type="ARBA" id="ARBA00004141"/>
    </source>
</evidence>
<feature type="transmembrane region" description="Helical" evidence="6">
    <location>
        <begin position="158"/>
        <end position="179"/>
    </location>
</feature>
<dbReference type="OrthoDB" id="410267at2759"/>
<dbReference type="GO" id="GO:0000329">
    <property type="term" value="C:fungal-type vacuole membrane"/>
    <property type="evidence" value="ECO:0007669"/>
    <property type="project" value="TreeGrafter"/>
</dbReference>
<dbReference type="GO" id="GO:0022857">
    <property type="term" value="F:transmembrane transporter activity"/>
    <property type="evidence" value="ECO:0007669"/>
    <property type="project" value="InterPro"/>
</dbReference>
<feature type="region of interest" description="Disordered" evidence="5">
    <location>
        <begin position="272"/>
        <end position="291"/>
    </location>
</feature>
<keyword evidence="8" id="KW-1185">Reference proteome</keyword>
<evidence type="ECO:0000256" key="4">
    <source>
        <dbReference type="ARBA" id="ARBA00023136"/>
    </source>
</evidence>
<keyword evidence="2 6" id="KW-0812">Transmembrane</keyword>
<dbReference type="OMA" id="PDGLGCY"/>
<dbReference type="EMBL" id="JH971405">
    <property type="protein sequence ID" value="EKM76098.1"/>
    <property type="molecule type" value="Genomic_DNA"/>
</dbReference>
<feature type="transmembrane region" description="Helical" evidence="6">
    <location>
        <begin position="412"/>
        <end position="435"/>
    </location>
</feature>
<organism evidence="7 8">
    <name type="scientific">Agaricus bisporus var. burnettii (strain JB137-S8 / ATCC MYA-4627 / FGSC 10392)</name>
    <name type="common">White button mushroom</name>
    <dbReference type="NCBI Taxonomy" id="597362"/>
    <lineage>
        <taxon>Eukaryota</taxon>
        <taxon>Fungi</taxon>
        <taxon>Dikarya</taxon>
        <taxon>Basidiomycota</taxon>
        <taxon>Agaricomycotina</taxon>
        <taxon>Agaricomycetes</taxon>
        <taxon>Agaricomycetidae</taxon>
        <taxon>Agaricales</taxon>
        <taxon>Agaricineae</taxon>
        <taxon>Agaricaceae</taxon>
        <taxon>Agaricus</taxon>
    </lineage>
</organism>
<dbReference type="Proteomes" id="UP000008493">
    <property type="component" value="Unassembled WGS sequence"/>
</dbReference>
<evidence type="ECO:0000256" key="6">
    <source>
        <dbReference type="SAM" id="Phobius"/>
    </source>
</evidence>
<dbReference type="InterPro" id="IPR011701">
    <property type="entry name" value="MFS"/>
</dbReference>
<name>K5WZ64_AGABU</name>
<feature type="transmembrane region" description="Helical" evidence="6">
    <location>
        <begin position="83"/>
        <end position="101"/>
    </location>
</feature>
<dbReference type="InterPro" id="IPR036259">
    <property type="entry name" value="MFS_trans_sf"/>
</dbReference>
<dbReference type="HOGENOM" id="CLU_012596_1_0_1"/>
<dbReference type="PANTHER" id="PTHR21576:SF160">
    <property type="entry name" value="NODULIN-LIKE DOMAIN-CONTAINING PROTEIN"/>
    <property type="match status" value="1"/>
</dbReference>
<dbReference type="PANTHER" id="PTHR21576">
    <property type="entry name" value="UNCHARACTERIZED NODULIN-LIKE PROTEIN"/>
    <property type="match status" value="1"/>
</dbReference>
<feature type="transmembrane region" description="Helical" evidence="6">
    <location>
        <begin position="185"/>
        <end position="205"/>
    </location>
</feature>
<feature type="transmembrane region" description="Helical" evidence="6">
    <location>
        <begin position="507"/>
        <end position="528"/>
    </location>
</feature>
<protein>
    <recommendedName>
        <fullName evidence="9">Nodulin-like domain-containing protein</fullName>
    </recommendedName>
</protein>
<feature type="transmembrane region" description="Helical" evidence="6">
    <location>
        <begin position="113"/>
        <end position="137"/>
    </location>
</feature>
<dbReference type="SUPFAM" id="SSF103473">
    <property type="entry name" value="MFS general substrate transporter"/>
    <property type="match status" value="1"/>
</dbReference>
<reference evidence="8" key="1">
    <citation type="journal article" date="2012" name="Proc. Natl. Acad. Sci. U.S.A.">
        <title>Genome sequence of the button mushroom Agaricus bisporus reveals mechanisms governing adaptation to a humic-rich ecological niche.</title>
        <authorList>
            <person name="Morin E."/>
            <person name="Kohler A."/>
            <person name="Baker A.R."/>
            <person name="Foulongne-Oriol M."/>
            <person name="Lombard V."/>
            <person name="Nagy L.G."/>
            <person name="Ohm R.A."/>
            <person name="Patyshakuliyeva A."/>
            <person name="Brun A."/>
            <person name="Aerts A.L."/>
            <person name="Bailey A.M."/>
            <person name="Billette C."/>
            <person name="Coutinho P.M."/>
            <person name="Deakin G."/>
            <person name="Doddapaneni H."/>
            <person name="Floudas D."/>
            <person name="Grimwood J."/>
            <person name="Hilden K."/>
            <person name="Kuees U."/>
            <person name="LaButti K.M."/>
            <person name="Lapidus A."/>
            <person name="Lindquist E.A."/>
            <person name="Lucas S.M."/>
            <person name="Murat C."/>
            <person name="Riley R.W."/>
            <person name="Salamov A.A."/>
            <person name="Schmutz J."/>
            <person name="Subramanian V."/>
            <person name="Woesten H.A.B."/>
            <person name="Xu J."/>
            <person name="Eastwood D.C."/>
            <person name="Foster G.D."/>
            <person name="Sonnenberg A.S."/>
            <person name="Cullen D."/>
            <person name="de Vries R.P."/>
            <person name="Lundell T."/>
            <person name="Hibbett D.S."/>
            <person name="Henrissat B."/>
            <person name="Burton K.S."/>
            <person name="Kerrigan R.W."/>
            <person name="Challen M.P."/>
            <person name="Grigoriev I.V."/>
            <person name="Martin F."/>
        </authorList>
    </citation>
    <scope>NUCLEOTIDE SEQUENCE [LARGE SCALE GENOMIC DNA]</scope>
    <source>
        <strain evidence="8">JB137-S8 / ATCC MYA-4627 / FGSC 10392</strain>
    </source>
</reference>
<comment type="subcellular location">
    <subcellularLocation>
        <location evidence="1">Membrane</location>
        <topology evidence="1">Multi-pass membrane protein</topology>
    </subcellularLocation>
</comment>
<evidence type="ECO:0000313" key="7">
    <source>
        <dbReference type="EMBL" id="EKM76098.1"/>
    </source>
</evidence>
<evidence type="ECO:0000256" key="2">
    <source>
        <dbReference type="ARBA" id="ARBA00022692"/>
    </source>
</evidence>
<evidence type="ECO:0008006" key="9">
    <source>
        <dbReference type="Google" id="ProtNLM"/>
    </source>
</evidence>
<feature type="transmembrane region" description="Helical" evidence="6">
    <location>
        <begin position="386"/>
        <end position="406"/>
    </location>
</feature>
<accession>K5WZ64</accession>
<dbReference type="RefSeq" id="XP_007333267.1">
    <property type="nucleotide sequence ID" value="XM_007333205.1"/>
</dbReference>
<dbReference type="eggNOG" id="ENOG502RWDV">
    <property type="taxonomic scope" value="Eukaryota"/>
</dbReference>
<evidence type="ECO:0000313" key="8">
    <source>
        <dbReference type="Proteomes" id="UP000008493"/>
    </source>
</evidence>
<feature type="transmembrane region" description="Helical" evidence="6">
    <location>
        <begin position="447"/>
        <end position="465"/>
    </location>
</feature>
<dbReference type="InParanoid" id="K5WZ64"/>
<dbReference type="KEGG" id="abp:AGABI1DRAFT79090"/>
<dbReference type="Gene3D" id="1.20.1250.20">
    <property type="entry name" value="MFS general substrate transporter like domains"/>
    <property type="match status" value="2"/>
</dbReference>